<feature type="compositionally biased region" description="Basic and acidic residues" evidence="1">
    <location>
        <begin position="101"/>
        <end position="115"/>
    </location>
</feature>
<name>A0A6J4JMD7_9ACTN</name>
<feature type="compositionally biased region" description="Basic residues" evidence="1">
    <location>
        <begin position="49"/>
        <end position="60"/>
    </location>
</feature>
<dbReference type="EMBL" id="CADCTI010000314">
    <property type="protein sequence ID" value="CAA9282173.1"/>
    <property type="molecule type" value="Genomic_DNA"/>
</dbReference>
<organism evidence="2">
    <name type="scientific">uncultured Blastococcus sp</name>
    <dbReference type="NCBI Taxonomy" id="217144"/>
    <lineage>
        <taxon>Bacteria</taxon>
        <taxon>Bacillati</taxon>
        <taxon>Actinomycetota</taxon>
        <taxon>Actinomycetes</taxon>
        <taxon>Geodermatophilales</taxon>
        <taxon>Geodermatophilaceae</taxon>
        <taxon>Blastococcus</taxon>
        <taxon>environmental samples</taxon>
    </lineage>
</organism>
<proteinExistence type="predicted"/>
<feature type="compositionally biased region" description="Basic residues" evidence="1">
    <location>
        <begin position="90"/>
        <end position="100"/>
    </location>
</feature>
<evidence type="ECO:0000313" key="2">
    <source>
        <dbReference type="EMBL" id="CAA9282173.1"/>
    </source>
</evidence>
<dbReference type="GO" id="GO:0140078">
    <property type="term" value="F:class I DNA-(apurinic or apyrimidinic site) endonuclease activity"/>
    <property type="evidence" value="ECO:0007669"/>
    <property type="project" value="UniProtKB-EC"/>
</dbReference>
<reference evidence="2" key="1">
    <citation type="submission" date="2020-02" db="EMBL/GenBank/DDBJ databases">
        <authorList>
            <person name="Meier V. D."/>
        </authorList>
    </citation>
    <scope>NUCLEOTIDE SEQUENCE</scope>
    <source>
        <strain evidence="2">AVDCRST_MAG57</strain>
    </source>
</reference>
<keyword evidence="2" id="KW-0378">Hydrolase</keyword>
<feature type="region of interest" description="Disordered" evidence="1">
    <location>
        <begin position="1"/>
        <end position="221"/>
    </location>
</feature>
<feature type="compositionally biased region" description="Basic and acidic residues" evidence="1">
    <location>
        <begin position="140"/>
        <end position="164"/>
    </location>
</feature>
<protein>
    <submittedName>
        <fullName evidence="2">Endonuclease III</fullName>
        <ecNumber evidence="2">4.2.99.18</ecNumber>
    </submittedName>
</protein>
<keyword evidence="2" id="KW-0255">Endonuclease</keyword>
<feature type="compositionally biased region" description="Basic residues" evidence="1">
    <location>
        <begin position="117"/>
        <end position="132"/>
    </location>
</feature>
<evidence type="ECO:0000256" key="1">
    <source>
        <dbReference type="SAM" id="MobiDB-lite"/>
    </source>
</evidence>
<gene>
    <name evidence="2" type="ORF">AVDCRST_MAG57-3929</name>
</gene>
<keyword evidence="2" id="KW-0540">Nuclease</keyword>
<dbReference type="EC" id="4.2.99.18" evidence="2"/>
<accession>A0A6J4JMD7</accession>
<feature type="non-terminal residue" evidence="2">
    <location>
        <position position="221"/>
    </location>
</feature>
<dbReference type="AlphaFoldDB" id="A0A6J4JMD7"/>
<keyword evidence="2" id="KW-0456">Lyase</keyword>
<feature type="compositionally biased region" description="Low complexity" evidence="1">
    <location>
        <begin position="27"/>
        <end position="48"/>
    </location>
</feature>
<feature type="non-terminal residue" evidence="2">
    <location>
        <position position="1"/>
    </location>
</feature>
<sequence length="221" mass="23394">GPGARGDPSGRALRAGFHQRLRAPGRDGAVGADHGQDGQQGDADAVRPVPRRGRARRGRPGRAGDHPQADGLLPGEGELGAGPQPGAGRALRRRGPRPHGRPGDAPRGRAEDGQRGARQRVRRPGPHGRHPLRAAGPPLRLDRRRGPGEGRGRDRRPHPEEGVDRLQPPGDLPRSAGVPRQEGGLRCVRTGAVVPLLRHRPGRPGGRPEAGQVTRGVGHRM</sequence>